<feature type="compositionally biased region" description="Pro residues" evidence="1">
    <location>
        <begin position="39"/>
        <end position="52"/>
    </location>
</feature>
<accession>A0A6P1T0H4</accession>
<dbReference type="RefSeq" id="WP_161862960.1">
    <property type="nucleotide sequence ID" value="NZ_CP046620.1"/>
</dbReference>
<sequence>MVALLFDRKLIQKQVCESAARKSLRPHEFRPEPVARPANAPPPPKKPAPSTK</sequence>
<name>A0A6P1T0H4_9RHOB</name>
<dbReference type="Proteomes" id="UP000464495">
    <property type="component" value="Chromosome"/>
</dbReference>
<dbReference type="AlphaFoldDB" id="A0A6P1T0H4"/>
<dbReference type="KEGG" id="amaq:GO499_15140"/>
<protein>
    <submittedName>
        <fullName evidence="2">Uncharacterized protein</fullName>
    </submittedName>
</protein>
<feature type="region of interest" description="Disordered" evidence="1">
    <location>
        <begin position="18"/>
        <end position="52"/>
    </location>
</feature>
<evidence type="ECO:0000256" key="1">
    <source>
        <dbReference type="SAM" id="MobiDB-lite"/>
    </source>
</evidence>
<evidence type="ECO:0000313" key="3">
    <source>
        <dbReference type="Proteomes" id="UP000464495"/>
    </source>
</evidence>
<reference evidence="2 3" key="1">
    <citation type="submission" date="2019-12" db="EMBL/GenBank/DDBJ databases">
        <title>Complete genome sequence of Algicella marina strain 9Alg 56(T) isolated from the red alga Tichocarpus crinitus.</title>
        <authorList>
            <person name="Kim S.-G."/>
            <person name="Nedashkovskaya O.I."/>
        </authorList>
    </citation>
    <scope>NUCLEOTIDE SEQUENCE [LARGE SCALE GENOMIC DNA]</scope>
    <source>
        <strain evidence="2 3">9Alg 56</strain>
    </source>
</reference>
<organism evidence="2 3">
    <name type="scientific">Algicella marina</name>
    <dbReference type="NCBI Taxonomy" id="2683284"/>
    <lineage>
        <taxon>Bacteria</taxon>
        <taxon>Pseudomonadati</taxon>
        <taxon>Pseudomonadota</taxon>
        <taxon>Alphaproteobacteria</taxon>
        <taxon>Rhodobacterales</taxon>
        <taxon>Paracoccaceae</taxon>
        <taxon>Algicella</taxon>
    </lineage>
</organism>
<gene>
    <name evidence="2" type="ORF">GO499_15140</name>
</gene>
<dbReference type="EMBL" id="CP046620">
    <property type="protein sequence ID" value="QHQ36414.1"/>
    <property type="molecule type" value="Genomic_DNA"/>
</dbReference>
<keyword evidence="3" id="KW-1185">Reference proteome</keyword>
<proteinExistence type="predicted"/>
<evidence type="ECO:0000313" key="2">
    <source>
        <dbReference type="EMBL" id="QHQ36414.1"/>
    </source>
</evidence>